<reference evidence="4 5" key="1">
    <citation type="submission" date="2018-06" db="EMBL/GenBank/DDBJ databases">
        <title>Chryseolinea flavus sp. nov., a member of the phylum Bacteroidetes isolated from soil.</title>
        <authorList>
            <person name="Li Y."/>
            <person name="Wang J."/>
        </authorList>
    </citation>
    <scope>NUCLEOTIDE SEQUENCE [LARGE SCALE GENOMIC DNA]</scope>
    <source>
        <strain evidence="4 5">SDU1-6</strain>
    </source>
</reference>
<dbReference type="InterPro" id="IPR014782">
    <property type="entry name" value="Peptidase_M1_dom"/>
</dbReference>
<dbReference type="SUPFAM" id="SSF55486">
    <property type="entry name" value="Metalloproteases ('zincins'), catalytic domain"/>
    <property type="match status" value="1"/>
</dbReference>
<sequence length="543" mass="62596">MKHALLWVCILLNVNTFAQSFTREDSLRGSITKERAWWDLKYYDLEVSVFPETQTIGGRVVVKYQVLQAHQVMQIDLQPPLSISKITQGDENLSFTKDGRNAYLIALKKRQQVNNIESLTIHYSGKPVVAKHPPWEGGIQWEKDAQGNDFIATSCQGLGASVWWPCKDHMYDEPEGMTLKVTVPKHLMDVSNGRLTKVTDNNDNTKTYEWTVKNPINNYGVNLNIGNYVHFADTLNGEKGKLDLDFYVLPENLEKAKTQFKQAKLMLRAFEHWFGAYPFYEDGYKLVEVPYLGMEHQSSVTYGNKYQNGYLGKDFSGTGYGLKFDFIIIHESGHEWFANNITYKDMADMWIHESFTNYSESLYIEYYYGKEAAAAYIIGNRKGIKNDKPIQGPYGVNESGSGDMYVKGGNILHTLRQVVQDDALWRTVLRDMNKTFYHATVDGKDIEQFISKKAGRDLSKIFDQYLRTTQVPTLEYSFHRGKISYRWVNCVKGFDMPVRIRLKDKGSRMITPSPDWQTTRMKSKEIDVDPNFYVNVSRIEHAK</sequence>
<keyword evidence="5" id="KW-1185">Reference proteome</keyword>
<feature type="binding site" evidence="1">
    <location>
        <position position="353"/>
    </location>
    <ligand>
        <name>Zn(2+)</name>
        <dbReference type="ChEBI" id="CHEBI:29105"/>
        <note>catalytic</note>
    </ligand>
</feature>
<dbReference type="PANTHER" id="PTHR45726:SF3">
    <property type="entry name" value="LEUKOTRIENE A-4 HYDROLASE"/>
    <property type="match status" value="1"/>
</dbReference>
<name>A0A364XY54_9BACT</name>
<evidence type="ECO:0000259" key="2">
    <source>
        <dbReference type="Pfam" id="PF01433"/>
    </source>
</evidence>
<evidence type="ECO:0000313" key="4">
    <source>
        <dbReference type="EMBL" id="RAV98732.1"/>
    </source>
</evidence>
<protein>
    <submittedName>
        <fullName evidence="4">M1 family peptidase</fullName>
    </submittedName>
</protein>
<gene>
    <name evidence="4" type="ORF">DQQ10_22205</name>
</gene>
<dbReference type="Pfam" id="PF17900">
    <property type="entry name" value="Peptidase_M1_N"/>
    <property type="match status" value="1"/>
</dbReference>
<dbReference type="EMBL" id="QMFY01000015">
    <property type="protein sequence ID" value="RAV98732.1"/>
    <property type="molecule type" value="Genomic_DNA"/>
</dbReference>
<feature type="domain" description="Peptidase M1 membrane alanine aminopeptidase" evidence="2">
    <location>
        <begin position="263"/>
        <end position="465"/>
    </location>
</feature>
<dbReference type="GO" id="GO:0008270">
    <property type="term" value="F:zinc ion binding"/>
    <property type="evidence" value="ECO:0007669"/>
    <property type="project" value="InterPro"/>
</dbReference>
<evidence type="ECO:0000313" key="5">
    <source>
        <dbReference type="Proteomes" id="UP000251889"/>
    </source>
</evidence>
<dbReference type="InterPro" id="IPR027268">
    <property type="entry name" value="Peptidase_M4/M1_CTD_sf"/>
</dbReference>
<feature type="binding site" evidence="1">
    <location>
        <position position="330"/>
    </location>
    <ligand>
        <name>Zn(2+)</name>
        <dbReference type="ChEBI" id="CHEBI:29105"/>
        <note>catalytic</note>
    </ligand>
</feature>
<keyword evidence="1" id="KW-0479">Metal-binding</keyword>
<feature type="binding site" evidence="1">
    <location>
        <position position="334"/>
    </location>
    <ligand>
        <name>Zn(2+)</name>
        <dbReference type="ChEBI" id="CHEBI:29105"/>
        <note>catalytic</note>
    </ligand>
</feature>
<dbReference type="GO" id="GO:0008237">
    <property type="term" value="F:metallopeptidase activity"/>
    <property type="evidence" value="ECO:0007669"/>
    <property type="project" value="InterPro"/>
</dbReference>
<evidence type="ECO:0000256" key="1">
    <source>
        <dbReference type="PIRSR" id="PIRSR634015-3"/>
    </source>
</evidence>
<evidence type="ECO:0000259" key="3">
    <source>
        <dbReference type="Pfam" id="PF17900"/>
    </source>
</evidence>
<comment type="caution">
    <text evidence="4">The sequence shown here is derived from an EMBL/GenBank/DDBJ whole genome shotgun (WGS) entry which is preliminary data.</text>
</comment>
<feature type="domain" description="Aminopeptidase N-like N-terminal" evidence="3">
    <location>
        <begin position="41"/>
        <end position="219"/>
    </location>
</feature>
<dbReference type="InterPro" id="IPR034015">
    <property type="entry name" value="M1_LTA4H"/>
</dbReference>
<dbReference type="Proteomes" id="UP000251889">
    <property type="component" value="Unassembled WGS sequence"/>
</dbReference>
<proteinExistence type="predicted"/>
<dbReference type="CDD" id="cd09603">
    <property type="entry name" value="M1_APN_like"/>
    <property type="match status" value="1"/>
</dbReference>
<dbReference type="SUPFAM" id="SSF63737">
    <property type="entry name" value="Leukotriene A4 hydrolase N-terminal domain"/>
    <property type="match status" value="1"/>
</dbReference>
<dbReference type="Pfam" id="PF01433">
    <property type="entry name" value="Peptidase_M1"/>
    <property type="match status" value="1"/>
</dbReference>
<dbReference type="InterPro" id="IPR042097">
    <property type="entry name" value="Aminopeptidase_N-like_N_sf"/>
</dbReference>
<dbReference type="AlphaFoldDB" id="A0A364XY54"/>
<accession>A0A364XY54</accession>
<organism evidence="4 5">
    <name type="scientific">Pseudochryseolinea flava</name>
    <dbReference type="NCBI Taxonomy" id="2059302"/>
    <lineage>
        <taxon>Bacteria</taxon>
        <taxon>Pseudomonadati</taxon>
        <taxon>Bacteroidota</taxon>
        <taxon>Cytophagia</taxon>
        <taxon>Cytophagales</taxon>
        <taxon>Fulvivirgaceae</taxon>
        <taxon>Pseudochryseolinea</taxon>
    </lineage>
</organism>
<dbReference type="Gene3D" id="1.10.390.10">
    <property type="entry name" value="Neutral Protease Domain 2"/>
    <property type="match status" value="1"/>
</dbReference>
<dbReference type="Gene3D" id="2.60.40.1730">
    <property type="entry name" value="tricorn interacting facor f3 domain"/>
    <property type="match status" value="1"/>
</dbReference>
<dbReference type="OrthoDB" id="100605at2"/>
<keyword evidence="1" id="KW-0862">Zinc</keyword>
<dbReference type="RefSeq" id="WP_112749129.1">
    <property type="nucleotide sequence ID" value="NZ_QMFY01000015.1"/>
</dbReference>
<dbReference type="PANTHER" id="PTHR45726">
    <property type="entry name" value="LEUKOTRIENE A-4 HYDROLASE"/>
    <property type="match status" value="1"/>
</dbReference>
<comment type="cofactor">
    <cofactor evidence="1">
        <name>Zn(2+)</name>
        <dbReference type="ChEBI" id="CHEBI:29105"/>
    </cofactor>
    <text evidence="1">Binds 1 zinc ion per subunit.</text>
</comment>
<dbReference type="InterPro" id="IPR045357">
    <property type="entry name" value="Aminopeptidase_N-like_N"/>
</dbReference>